<evidence type="ECO:0000313" key="5">
    <source>
        <dbReference type="Proteomes" id="UP000027982"/>
    </source>
</evidence>
<dbReference type="OrthoDB" id="9805130at2"/>
<sequence length="312" mass="34009">MSAIELEGLTRRFGTFTAVDHLSFKVEKGSIFGFLGPNGSGKSTCIRMLCGLLQPTEGRATVNGFDVAKDPESVKRSIGYMSQSFSLYRDLTVGENLDFFAGIYGLRGARLADRKKAVIELTQLGPYVDRQSGQLSGGWKQRLALATALIHEPEVIFLDEPTAGIDPVARRELWDLLFDLAASGKTLFVTTHYMDEAERCSDIAYIYLSKLMVIGTPAELKSLPEVSPPNTKRVSVAATPPAVGLRAAHNIEGILDATLVESELHLLVPEAMTNETILDGLRQPGLTIGEIREISPSLEDVFVSLTRRLAKA</sequence>
<dbReference type="Pfam" id="PF00005">
    <property type="entry name" value="ABC_tran"/>
    <property type="match status" value="1"/>
</dbReference>
<feature type="domain" description="ABC transporter" evidence="3">
    <location>
        <begin position="4"/>
        <end position="233"/>
    </location>
</feature>
<dbReference type="GO" id="GO:0016887">
    <property type="term" value="F:ATP hydrolysis activity"/>
    <property type="evidence" value="ECO:0007669"/>
    <property type="project" value="InterPro"/>
</dbReference>
<evidence type="ECO:0000256" key="1">
    <source>
        <dbReference type="ARBA" id="ARBA00022741"/>
    </source>
</evidence>
<evidence type="ECO:0000313" key="4">
    <source>
        <dbReference type="EMBL" id="AIE86276.1"/>
    </source>
</evidence>
<dbReference type="SUPFAM" id="SSF52540">
    <property type="entry name" value="P-loop containing nucleoside triphosphate hydrolases"/>
    <property type="match status" value="1"/>
</dbReference>
<evidence type="ECO:0000259" key="3">
    <source>
        <dbReference type="PROSITE" id="PS50893"/>
    </source>
</evidence>
<dbReference type="SMART" id="SM00382">
    <property type="entry name" value="AAA"/>
    <property type="match status" value="1"/>
</dbReference>
<dbReference type="KEGG" id="fgi:OP10G_2908"/>
<name>A0A068NS51_FIMGI</name>
<dbReference type="HOGENOM" id="CLU_000604_1_2_0"/>
<dbReference type="EMBL" id="CP007139">
    <property type="protein sequence ID" value="AIE86276.1"/>
    <property type="molecule type" value="Genomic_DNA"/>
</dbReference>
<protein>
    <submittedName>
        <fullName evidence="4">ABC transporter, ATP binding protein</fullName>
    </submittedName>
</protein>
<dbReference type="InterPro" id="IPR017871">
    <property type="entry name" value="ABC_transporter-like_CS"/>
</dbReference>
<keyword evidence="1" id="KW-0547">Nucleotide-binding</keyword>
<accession>A0A068NS51</accession>
<keyword evidence="5" id="KW-1185">Reference proteome</keyword>
<dbReference type="InterPro" id="IPR027417">
    <property type="entry name" value="P-loop_NTPase"/>
</dbReference>
<dbReference type="Gene3D" id="3.40.50.300">
    <property type="entry name" value="P-loop containing nucleotide triphosphate hydrolases"/>
    <property type="match status" value="1"/>
</dbReference>
<dbReference type="STRING" id="661478.OP10G_2908"/>
<dbReference type="PANTHER" id="PTHR43038:SF3">
    <property type="entry name" value="ABC TRANSPORTER G FAMILY MEMBER 20 ISOFORM X1"/>
    <property type="match status" value="1"/>
</dbReference>
<evidence type="ECO:0000256" key="2">
    <source>
        <dbReference type="ARBA" id="ARBA00022840"/>
    </source>
</evidence>
<dbReference type="PANTHER" id="PTHR43038">
    <property type="entry name" value="ATP-BINDING CASSETTE, SUB-FAMILY H, MEMBER 1"/>
    <property type="match status" value="1"/>
</dbReference>
<proteinExistence type="predicted"/>
<dbReference type="GO" id="GO:0005524">
    <property type="term" value="F:ATP binding"/>
    <property type="evidence" value="ECO:0007669"/>
    <property type="project" value="UniProtKB-KW"/>
</dbReference>
<dbReference type="Proteomes" id="UP000027982">
    <property type="component" value="Chromosome"/>
</dbReference>
<gene>
    <name evidence="4" type="ORF">OP10G_2908</name>
</gene>
<keyword evidence="2" id="KW-0067">ATP-binding</keyword>
<dbReference type="AlphaFoldDB" id="A0A068NS51"/>
<dbReference type="eggNOG" id="COG1131">
    <property type="taxonomic scope" value="Bacteria"/>
</dbReference>
<organism evidence="4 5">
    <name type="scientific">Fimbriimonas ginsengisoli Gsoil 348</name>
    <dbReference type="NCBI Taxonomy" id="661478"/>
    <lineage>
        <taxon>Bacteria</taxon>
        <taxon>Bacillati</taxon>
        <taxon>Armatimonadota</taxon>
        <taxon>Fimbriimonadia</taxon>
        <taxon>Fimbriimonadales</taxon>
        <taxon>Fimbriimonadaceae</taxon>
        <taxon>Fimbriimonas</taxon>
    </lineage>
</organism>
<dbReference type="PROSITE" id="PS50893">
    <property type="entry name" value="ABC_TRANSPORTER_2"/>
    <property type="match status" value="1"/>
</dbReference>
<reference evidence="4 5" key="1">
    <citation type="journal article" date="2014" name="PLoS ONE">
        <title>The first complete genome sequence of the class fimbriimonadia in the phylum armatimonadetes.</title>
        <authorList>
            <person name="Hu Z.Y."/>
            <person name="Wang Y.Z."/>
            <person name="Im W.T."/>
            <person name="Wang S.Y."/>
            <person name="Zhao G.P."/>
            <person name="Zheng H.J."/>
            <person name="Quan Z.X."/>
        </authorList>
    </citation>
    <scope>NUCLEOTIDE SEQUENCE [LARGE SCALE GENOMIC DNA]</scope>
    <source>
        <strain evidence="4">Gsoil 348</strain>
    </source>
</reference>
<dbReference type="PROSITE" id="PS00211">
    <property type="entry name" value="ABC_TRANSPORTER_1"/>
    <property type="match status" value="1"/>
</dbReference>
<dbReference type="RefSeq" id="WP_025229748.1">
    <property type="nucleotide sequence ID" value="NZ_CP007139.1"/>
</dbReference>
<dbReference type="InterPro" id="IPR003439">
    <property type="entry name" value="ABC_transporter-like_ATP-bd"/>
</dbReference>
<dbReference type="InterPro" id="IPR003593">
    <property type="entry name" value="AAA+_ATPase"/>
</dbReference>